<organism evidence="1 2">
    <name type="scientific">Pantoea alhagi</name>
    <dbReference type="NCBI Taxonomy" id="1891675"/>
    <lineage>
        <taxon>Bacteria</taxon>
        <taxon>Pseudomonadati</taxon>
        <taxon>Pseudomonadota</taxon>
        <taxon>Gammaproteobacteria</taxon>
        <taxon>Enterobacterales</taxon>
        <taxon>Erwiniaceae</taxon>
        <taxon>Pantoea</taxon>
    </lineage>
</organism>
<dbReference type="AlphaFoldDB" id="A0A1W6B807"/>
<dbReference type="Proteomes" id="UP000192900">
    <property type="component" value="Chromosome"/>
</dbReference>
<dbReference type="STRING" id="1891675.B1H58_15150"/>
<sequence length="69" mass="8154">MKIIRIKLRIAYFKTDFATSFMSGQPWAEYANGCFRKEKFFCVFFLSKMDFYGIVSAPEFATHSRNKSF</sequence>
<dbReference type="KEGG" id="palh:B1H58_15150"/>
<reference evidence="1 2" key="1">
    <citation type="submission" date="2017-02" db="EMBL/GenBank/DDBJ databases">
        <title>Complete genome sequence of the drought resistance-promoting endophyte Pantoea alhagi LTYR-11Z.</title>
        <authorList>
            <person name="Zhang L."/>
        </authorList>
    </citation>
    <scope>NUCLEOTIDE SEQUENCE [LARGE SCALE GENOMIC DNA]</scope>
    <source>
        <strain evidence="1 2">LTYR-11Z</strain>
    </source>
</reference>
<gene>
    <name evidence="1" type="ORF">B1H58_15150</name>
</gene>
<protein>
    <submittedName>
        <fullName evidence="1">Uncharacterized protein</fullName>
    </submittedName>
</protein>
<name>A0A1W6B807_9GAMM</name>
<accession>A0A1W6B807</accession>
<dbReference type="EMBL" id="CP019706">
    <property type="protein sequence ID" value="ARJ43235.1"/>
    <property type="molecule type" value="Genomic_DNA"/>
</dbReference>
<keyword evidence="2" id="KW-1185">Reference proteome</keyword>
<evidence type="ECO:0000313" key="1">
    <source>
        <dbReference type="EMBL" id="ARJ43235.1"/>
    </source>
</evidence>
<evidence type="ECO:0000313" key="2">
    <source>
        <dbReference type="Proteomes" id="UP000192900"/>
    </source>
</evidence>
<proteinExistence type="predicted"/>